<evidence type="ECO:0000313" key="5">
    <source>
        <dbReference type="Proteomes" id="UP000308744"/>
    </source>
</evidence>
<dbReference type="AlphaFoldDB" id="A0A4U2ZD53"/>
<sequence>MRVGSEEYMGRDRKFSTLDLFLESKKLVLAVGYEGFTIARLAESLEVSRAAIYKYYTNKDELLMDFMLHEMDKSVKDLLSIPAELSYLDQLDELLHSIFRSKDLHLLLGIAEIIPTTNKPHMQEKKEKLSAMHFNMYGPLMRIVQQGKKEGFVDADIPNDLVLGFIFQSINIPNHSQMDEVQFFNFTKLLILNGVRGKNK</sequence>
<dbReference type="InterPro" id="IPR001647">
    <property type="entry name" value="HTH_TetR"/>
</dbReference>
<dbReference type="InterPro" id="IPR050109">
    <property type="entry name" value="HTH-type_TetR-like_transc_reg"/>
</dbReference>
<dbReference type="Gene3D" id="1.10.357.10">
    <property type="entry name" value="Tetracycline Repressor, domain 2"/>
    <property type="match status" value="1"/>
</dbReference>
<dbReference type="GO" id="GO:0003677">
    <property type="term" value="F:DNA binding"/>
    <property type="evidence" value="ECO:0007669"/>
    <property type="project" value="UniProtKB-UniRule"/>
</dbReference>
<keyword evidence="5" id="KW-1185">Reference proteome</keyword>
<evidence type="ECO:0000259" key="3">
    <source>
        <dbReference type="PROSITE" id="PS50977"/>
    </source>
</evidence>
<evidence type="ECO:0000256" key="2">
    <source>
        <dbReference type="PROSITE-ProRule" id="PRU00335"/>
    </source>
</evidence>
<organism evidence="4 5">
    <name type="scientific">Lysinibacillus mangiferihumi</name>
    <dbReference type="NCBI Taxonomy" id="1130819"/>
    <lineage>
        <taxon>Bacteria</taxon>
        <taxon>Bacillati</taxon>
        <taxon>Bacillota</taxon>
        <taxon>Bacilli</taxon>
        <taxon>Bacillales</taxon>
        <taxon>Bacillaceae</taxon>
        <taxon>Lysinibacillus</taxon>
    </lineage>
</organism>
<dbReference type="EMBL" id="SZPU01000007">
    <property type="protein sequence ID" value="TKI72318.1"/>
    <property type="molecule type" value="Genomic_DNA"/>
</dbReference>
<dbReference type="InterPro" id="IPR009057">
    <property type="entry name" value="Homeodomain-like_sf"/>
</dbReference>
<dbReference type="PANTHER" id="PTHR30328">
    <property type="entry name" value="TRANSCRIPTIONAL REPRESSOR"/>
    <property type="match status" value="1"/>
</dbReference>
<feature type="DNA-binding region" description="H-T-H motif" evidence="2">
    <location>
        <begin position="37"/>
        <end position="56"/>
    </location>
</feature>
<comment type="caution">
    <text evidence="4">The sequence shown here is derived from an EMBL/GenBank/DDBJ whole genome shotgun (WGS) entry which is preliminary data.</text>
</comment>
<name>A0A4U2ZD53_9BACI</name>
<dbReference type="SUPFAM" id="SSF46689">
    <property type="entry name" value="Homeodomain-like"/>
    <property type="match status" value="1"/>
</dbReference>
<accession>A0A4U2ZD53</accession>
<gene>
    <name evidence="4" type="ORF">FC756_02095</name>
</gene>
<dbReference type="PANTHER" id="PTHR30328:SF54">
    <property type="entry name" value="HTH-TYPE TRANSCRIPTIONAL REPRESSOR SCO4008"/>
    <property type="match status" value="1"/>
</dbReference>
<evidence type="ECO:0000256" key="1">
    <source>
        <dbReference type="ARBA" id="ARBA00023125"/>
    </source>
</evidence>
<evidence type="ECO:0000313" key="4">
    <source>
        <dbReference type="EMBL" id="TKI72318.1"/>
    </source>
</evidence>
<protein>
    <submittedName>
        <fullName evidence="4">TetR/AcrR family transcriptional regulator</fullName>
    </submittedName>
</protein>
<dbReference type="GO" id="GO:0006355">
    <property type="term" value="P:regulation of DNA-templated transcription"/>
    <property type="evidence" value="ECO:0007669"/>
    <property type="project" value="UniProtKB-ARBA"/>
</dbReference>
<feature type="domain" description="HTH tetR-type" evidence="3">
    <location>
        <begin position="14"/>
        <end position="74"/>
    </location>
</feature>
<dbReference type="PROSITE" id="PS50977">
    <property type="entry name" value="HTH_TETR_2"/>
    <property type="match status" value="1"/>
</dbReference>
<proteinExistence type="predicted"/>
<keyword evidence="1 2" id="KW-0238">DNA-binding</keyword>
<dbReference type="Pfam" id="PF00440">
    <property type="entry name" value="TetR_N"/>
    <property type="match status" value="1"/>
</dbReference>
<reference evidence="4 5" key="1">
    <citation type="submission" date="2019-04" db="EMBL/GenBank/DDBJ databases">
        <title>Lysinibacillus genome sequencing.</title>
        <authorList>
            <person name="Dunlap C."/>
        </authorList>
    </citation>
    <scope>NUCLEOTIDE SEQUENCE [LARGE SCALE GENOMIC DNA]</scope>
    <source>
        <strain evidence="4 5">CCTCC AB 2010389</strain>
    </source>
</reference>
<dbReference type="Proteomes" id="UP000308744">
    <property type="component" value="Unassembled WGS sequence"/>
</dbReference>